<keyword evidence="6" id="KW-0808">Transferase</keyword>
<feature type="domain" description="Histidine kinase" evidence="18">
    <location>
        <begin position="505"/>
        <end position="725"/>
    </location>
</feature>
<dbReference type="InterPro" id="IPR011006">
    <property type="entry name" value="CheY-like_superfamily"/>
</dbReference>
<evidence type="ECO:0000313" key="21">
    <source>
        <dbReference type="EMBL" id="MBC3880600.1"/>
    </source>
</evidence>
<evidence type="ECO:0000256" key="1">
    <source>
        <dbReference type="ARBA" id="ARBA00000085"/>
    </source>
</evidence>
<evidence type="ECO:0000256" key="2">
    <source>
        <dbReference type="ARBA" id="ARBA00004651"/>
    </source>
</evidence>
<evidence type="ECO:0000256" key="10">
    <source>
        <dbReference type="ARBA" id="ARBA00022840"/>
    </source>
</evidence>
<evidence type="ECO:0000256" key="13">
    <source>
        <dbReference type="ARBA" id="ARBA00023136"/>
    </source>
</evidence>
<dbReference type="GO" id="GO:0005886">
    <property type="term" value="C:plasma membrane"/>
    <property type="evidence" value="ECO:0007669"/>
    <property type="project" value="UniProtKB-SubCell"/>
</dbReference>
<feature type="transmembrane region" description="Helical" evidence="17">
    <location>
        <begin position="6"/>
        <end position="28"/>
    </location>
</feature>
<dbReference type="Gene3D" id="3.30.565.10">
    <property type="entry name" value="Histidine kinase-like ATPase, C-terminal domain"/>
    <property type="match status" value="1"/>
</dbReference>
<dbReference type="CDD" id="cd18774">
    <property type="entry name" value="PDC2_HK_sensor"/>
    <property type="match status" value="1"/>
</dbReference>
<dbReference type="SMART" id="SM00448">
    <property type="entry name" value="REC"/>
    <property type="match status" value="2"/>
</dbReference>
<feature type="domain" description="Response regulatory" evidence="19">
    <location>
        <begin position="891"/>
        <end position="1011"/>
    </location>
</feature>
<comment type="catalytic activity">
    <reaction evidence="1">
        <text>ATP + protein L-histidine = ADP + protein N-phospho-L-histidine.</text>
        <dbReference type="EC" id="2.7.13.3"/>
    </reaction>
</comment>
<dbReference type="InterPro" id="IPR036641">
    <property type="entry name" value="HPT_dom_sf"/>
</dbReference>
<evidence type="ECO:0000256" key="6">
    <source>
        <dbReference type="ARBA" id="ARBA00022679"/>
    </source>
</evidence>
<dbReference type="CDD" id="cd17546">
    <property type="entry name" value="REC_hyHK_CKI1_RcsC-like"/>
    <property type="match status" value="2"/>
</dbReference>
<evidence type="ECO:0000256" key="15">
    <source>
        <dbReference type="PROSITE-ProRule" id="PRU00169"/>
    </source>
</evidence>
<dbReference type="Pfam" id="PF00512">
    <property type="entry name" value="HisKA"/>
    <property type="match status" value="1"/>
</dbReference>
<sequence length="1162" mass="127684">MKNIQLKLFLPLAVGMLVLVPALLITWFSYRAAQQTAVEAAHGVMIQASLRASEAADADLAEPSRLMDFFSSYGDAVGGEPDPRNFSSLDRFEEVAWGALRGTRLVKFISFAPISGGYRAIDIYEEDSLPQVLVQNPNEARRTHYRSAKPLDRRQNDGKDNAEYVPHSRPWFAAALAAADADGRGLDRRAWTDVYPSFSRSQLQIAHSIVVRNEKREIAGVLALDVSFRLLSESLQNLQISPNAIAFIVDKNGALVASSTKEDIVGSVDVPRVNAAQAKSALIRDAMLNLPLVMQQTSANSLSKKAALDAQALSSKTRQQDPRCQAKSGCVNFDFVQDQQLILAHALRLNPSKLQGQESLDRRSDLNFPEWRLVIAAPAEDFNFVIREKSQRTIFLAVGLAAVASIFAILFASRLNSSISAIARATVKLGDGQFERDFLNTNFAEFKQISHELDNTATVLQQARNDLLAQNAQLEERVLARTRDLEHQTEEALQAANAKAAFLATMSHEIRTPMNGVIGMTDLLTGTELNAEQRDYVDTIRSSGDALLTIINDILDFSKIESGKMSFEREPLSLQTVIEESFSLVAQNANQKDLELLYEIDEHVPPLILGDVTRVRQIVLNLVSNAVKFTDKGEVAIMVARADCDGRSQVQIQVKDTGIGIPEDRVDSLFAAFTQIDAATTRKYGGTGLGLAISKRLAQLMGGDIALASEIGKGTIFTVTLNAEAFEDAPVDARDQTFTAALQNKRLLLIDDNQHVLRVYSNRLRHLGIQVDTAQSMPELDHVLSAGKSFDIIMIDSHMPQIDGFALATRLKQFDAFKNLPFVLCSKFVDNREQDKDQLFAHYLLKPLKEQSLVDTLSTIFIGAATNTKTDALSAGGIGNAQTYGQRFPQRMLIVDDNPTNRKVAGMMLERLGYQAKMVTDGREAVDAVMAAEAAKLGFDVVWMDLHMPNLDGLDATKIIRRATIKQPSIIAMTAAAMHGDREMCLQAGMDDYVSKPLEAAQLQRALEAHLHKRGVDFSGADSVQPQSSAAESAESHESSQYFDPNRFMAFCEGNPAYRATFIGLIKNMVTKGQLQFEQGRAAWQEGRIDDAARAFHTMRGSLGTLGAVAFVGMSRELESALKADEASSDVGKAAIETLFVQIKQVLDTTINEAQSWLDQQP</sequence>
<feature type="modified residue" description="Phosphohistidine" evidence="14">
    <location>
        <position position="1097"/>
    </location>
</feature>
<keyword evidence="9" id="KW-0418">Kinase</keyword>
<evidence type="ECO:0000256" key="3">
    <source>
        <dbReference type="ARBA" id="ARBA00012438"/>
    </source>
</evidence>
<dbReference type="AlphaFoldDB" id="A0A923HIZ6"/>
<dbReference type="Proteomes" id="UP000627446">
    <property type="component" value="Unassembled WGS sequence"/>
</dbReference>
<keyword evidence="12" id="KW-0902">Two-component regulatory system</keyword>
<keyword evidence="10" id="KW-0067">ATP-binding</keyword>
<dbReference type="Gene3D" id="3.30.450.20">
    <property type="entry name" value="PAS domain"/>
    <property type="match status" value="2"/>
</dbReference>
<evidence type="ECO:0000259" key="18">
    <source>
        <dbReference type="PROSITE" id="PS50109"/>
    </source>
</evidence>
<proteinExistence type="predicted"/>
<evidence type="ECO:0000256" key="12">
    <source>
        <dbReference type="ARBA" id="ARBA00023012"/>
    </source>
</evidence>
<keyword evidence="8" id="KW-0547">Nucleotide-binding</keyword>
<dbReference type="InterPro" id="IPR003594">
    <property type="entry name" value="HATPase_dom"/>
</dbReference>
<keyword evidence="5 15" id="KW-0597">Phosphoprotein</keyword>
<dbReference type="GO" id="GO:0000155">
    <property type="term" value="F:phosphorelay sensor kinase activity"/>
    <property type="evidence" value="ECO:0007669"/>
    <property type="project" value="InterPro"/>
</dbReference>
<comment type="caution">
    <text evidence="21">The sequence shown here is derived from an EMBL/GenBank/DDBJ whole genome shotgun (WGS) entry which is preliminary data.</text>
</comment>
<evidence type="ECO:0000256" key="4">
    <source>
        <dbReference type="ARBA" id="ARBA00022475"/>
    </source>
</evidence>
<dbReference type="FunFam" id="1.10.287.130:FF:000003">
    <property type="entry name" value="Histidine kinase"/>
    <property type="match status" value="1"/>
</dbReference>
<dbReference type="GO" id="GO:0005524">
    <property type="term" value="F:ATP binding"/>
    <property type="evidence" value="ECO:0007669"/>
    <property type="project" value="UniProtKB-KW"/>
</dbReference>
<dbReference type="RefSeq" id="WP_186914906.1">
    <property type="nucleotide sequence ID" value="NZ_JACOFZ010000001.1"/>
</dbReference>
<keyword evidence="13 17" id="KW-0472">Membrane</keyword>
<dbReference type="SUPFAM" id="SSF47226">
    <property type="entry name" value="Histidine-containing phosphotransfer domain, HPT domain"/>
    <property type="match status" value="1"/>
</dbReference>
<evidence type="ECO:0000256" key="11">
    <source>
        <dbReference type="ARBA" id="ARBA00022989"/>
    </source>
</evidence>
<dbReference type="SMART" id="SM00387">
    <property type="entry name" value="HATPase_c"/>
    <property type="match status" value="1"/>
</dbReference>
<dbReference type="PANTHER" id="PTHR45339">
    <property type="entry name" value="HYBRID SIGNAL TRANSDUCTION HISTIDINE KINASE J"/>
    <property type="match status" value="1"/>
</dbReference>
<dbReference type="InterPro" id="IPR008207">
    <property type="entry name" value="Sig_transdc_His_kin_Hpt_dom"/>
</dbReference>
<dbReference type="Gene3D" id="3.40.50.2300">
    <property type="match status" value="2"/>
</dbReference>
<dbReference type="Pfam" id="PF00072">
    <property type="entry name" value="Response_reg"/>
    <property type="match status" value="2"/>
</dbReference>
<evidence type="ECO:0000256" key="5">
    <source>
        <dbReference type="ARBA" id="ARBA00022553"/>
    </source>
</evidence>
<evidence type="ECO:0000256" key="14">
    <source>
        <dbReference type="PROSITE-ProRule" id="PRU00110"/>
    </source>
</evidence>
<dbReference type="Gene3D" id="1.20.120.160">
    <property type="entry name" value="HPT domain"/>
    <property type="match status" value="1"/>
</dbReference>
<dbReference type="Gene3D" id="1.10.287.130">
    <property type="match status" value="1"/>
</dbReference>
<dbReference type="EC" id="2.7.13.3" evidence="3"/>
<evidence type="ECO:0000256" key="7">
    <source>
        <dbReference type="ARBA" id="ARBA00022692"/>
    </source>
</evidence>
<reference evidence="21" key="1">
    <citation type="submission" date="2020-08" db="EMBL/GenBank/DDBJ databases">
        <title>Novel species isolated from subtropical streams in China.</title>
        <authorList>
            <person name="Lu H."/>
        </authorList>
    </citation>
    <scope>NUCLEOTIDE SEQUENCE</scope>
    <source>
        <strain evidence="21">LX22W</strain>
    </source>
</reference>
<dbReference type="SUPFAM" id="SSF47384">
    <property type="entry name" value="Homodimeric domain of signal transducing histidine kinase"/>
    <property type="match status" value="1"/>
</dbReference>
<dbReference type="InterPro" id="IPR001789">
    <property type="entry name" value="Sig_transdc_resp-reg_receiver"/>
</dbReference>
<dbReference type="InterPro" id="IPR003661">
    <property type="entry name" value="HisK_dim/P_dom"/>
</dbReference>
<evidence type="ECO:0000259" key="20">
    <source>
        <dbReference type="PROSITE" id="PS50894"/>
    </source>
</evidence>
<gene>
    <name evidence="21" type="ORF">H8K36_04390</name>
</gene>
<keyword evidence="7 17" id="KW-0812">Transmembrane</keyword>
<feature type="region of interest" description="Disordered" evidence="16">
    <location>
        <begin position="140"/>
        <end position="160"/>
    </location>
</feature>
<dbReference type="InterPro" id="IPR036097">
    <property type="entry name" value="HisK_dim/P_sf"/>
</dbReference>
<dbReference type="Pfam" id="PF01627">
    <property type="entry name" value="Hpt"/>
    <property type="match status" value="1"/>
</dbReference>
<dbReference type="EMBL" id="JACOFZ010000001">
    <property type="protein sequence ID" value="MBC3880600.1"/>
    <property type="molecule type" value="Genomic_DNA"/>
</dbReference>
<feature type="domain" description="Response regulatory" evidence="19">
    <location>
        <begin position="746"/>
        <end position="861"/>
    </location>
</feature>
<protein>
    <recommendedName>
        <fullName evidence="3">histidine kinase</fullName>
        <ecNumber evidence="3">2.7.13.3</ecNumber>
    </recommendedName>
</protein>
<feature type="region of interest" description="Disordered" evidence="16">
    <location>
        <begin position="1018"/>
        <end position="1039"/>
    </location>
</feature>
<evidence type="ECO:0000256" key="8">
    <source>
        <dbReference type="ARBA" id="ARBA00022741"/>
    </source>
</evidence>
<evidence type="ECO:0000313" key="22">
    <source>
        <dbReference type="Proteomes" id="UP000627446"/>
    </source>
</evidence>
<dbReference type="InterPro" id="IPR005467">
    <property type="entry name" value="His_kinase_dom"/>
</dbReference>
<dbReference type="PROSITE" id="PS50109">
    <property type="entry name" value="HIS_KIN"/>
    <property type="match status" value="1"/>
</dbReference>
<accession>A0A923HIZ6</accession>
<feature type="domain" description="HPt" evidence="20">
    <location>
        <begin position="1055"/>
        <end position="1157"/>
    </location>
</feature>
<dbReference type="CDD" id="cd00082">
    <property type="entry name" value="HisKA"/>
    <property type="match status" value="1"/>
</dbReference>
<dbReference type="SMART" id="SM00388">
    <property type="entry name" value="HisKA"/>
    <property type="match status" value="1"/>
</dbReference>
<dbReference type="PROSITE" id="PS50894">
    <property type="entry name" value="HPT"/>
    <property type="match status" value="1"/>
</dbReference>
<feature type="modified residue" description="4-aspartylphosphate" evidence="15">
    <location>
        <position position="945"/>
    </location>
</feature>
<dbReference type="PRINTS" id="PR00344">
    <property type="entry name" value="BCTRLSENSOR"/>
</dbReference>
<comment type="subcellular location">
    <subcellularLocation>
        <location evidence="2">Cell membrane</location>
        <topology evidence="2">Multi-pass membrane protein</topology>
    </subcellularLocation>
</comment>
<dbReference type="SUPFAM" id="SSF55874">
    <property type="entry name" value="ATPase domain of HSP90 chaperone/DNA topoisomerase II/histidine kinase"/>
    <property type="match status" value="1"/>
</dbReference>
<evidence type="ECO:0000256" key="17">
    <source>
        <dbReference type="SAM" id="Phobius"/>
    </source>
</evidence>
<keyword evidence="22" id="KW-1185">Reference proteome</keyword>
<evidence type="ECO:0000259" key="19">
    <source>
        <dbReference type="PROSITE" id="PS50110"/>
    </source>
</evidence>
<name>A0A923HIZ6_9BURK</name>
<feature type="transmembrane region" description="Helical" evidence="17">
    <location>
        <begin position="394"/>
        <end position="412"/>
    </location>
</feature>
<evidence type="ECO:0000256" key="16">
    <source>
        <dbReference type="SAM" id="MobiDB-lite"/>
    </source>
</evidence>
<dbReference type="FunFam" id="3.30.565.10:FF:000078">
    <property type="entry name" value="Two-component sensor histidine kinase"/>
    <property type="match status" value="1"/>
</dbReference>
<keyword evidence="11 17" id="KW-1133">Transmembrane helix</keyword>
<dbReference type="InterPro" id="IPR036890">
    <property type="entry name" value="HATPase_C_sf"/>
</dbReference>
<dbReference type="PROSITE" id="PS50110">
    <property type="entry name" value="RESPONSE_REGULATORY"/>
    <property type="match status" value="2"/>
</dbReference>
<feature type="compositionally biased region" description="Basic and acidic residues" evidence="16">
    <location>
        <begin position="149"/>
        <end position="160"/>
    </location>
</feature>
<dbReference type="InterPro" id="IPR004358">
    <property type="entry name" value="Sig_transdc_His_kin-like_C"/>
</dbReference>
<dbReference type="CDD" id="cd16922">
    <property type="entry name" value="HATPase_EvgS-ArcB-TorS-like"/>
    <property type="match status" value="1"/>
</dbReference>
<dbReference type="Pfam" id="PF02518">
    <property type="entry name" value="HATPase_c"/>
    <property type="match status" value="1"/>
</dbReference>
<dbReference type="SUPFAM" id="SSF52172">
    <property type="entry name" value="CheY-like"/>
    <property type="match status" value="2"/>
</dbReference>
<keyword evidence="4" id="KW-1003">Cell membrane</keyword>
<feature type="modified residue" description="4-aspartylphosphate" evidence="15">
    <location>
        <position position="796"/>
    </location>
</feature>
<dbReference type="PANTHER" id="PTHR45339:SF1">
    <property type="entry name" value="HYBRID SIGNAL TRANSDUCTION HISTIDINE KINASE J"/>
    <property type="match status" value="1"/>
</dbReference>
<evidence type="ECO:0000256" key="9">
    <source>
        <dbReference type="ARBA" id="ARBA00022777"/>
    </source>
</evidence>
<organism evidence="21 22">
    <name type="scientific">Undibacterium nitidum</name>
    <dbReference type="NCBI Taxonomy" id="2762298"/>
    <lineage>
        <taxon>Bacteria</taxon>
        <taxon>Pseudomonadati</taxon>
        <taxon>Pseudomonadota</taxon>
        <taxon>Betaproteobacteria</taxon>
        <taxon>Burkholderiales</taxon>
        <taxon>Oxalobacteraceae</taxon>
        <taxon>Undibacterium</taxon>
    </lineage>
</organism>